<keyword evidence="1" id="KW-1133">Transmembrane helix</keyword>
<proteinExistence type="predicted"/>
<organism evidence="2 3">
    <name type="scientific">Mogibacterium timidum ATCC 33093</name>
    <dbReference type="NCBI Taxonomy" id="1401079"/>
    <lineage>
        <taxon>Bacteria</taxon>
        <taxon>Bacillati</taxon>
        <taxon>Bacillota</taxon>
        <taxon>Clostridia</taxon>
        <taxon>Peptostreptococcales</taxon>
        <taxon>Anaerovoracaceae</taxon>
        <taxon>Mogibacterium</taxon>
    </lineage>
</organism>
<keyword evidence="1" id="KW-0812">Transmembrane</keyword>
<sequence length="45" mass="5344">MSISWTYNNKNYHAGAFVLWFFSGTVLLIFPIPIFFQLLRKNNSF</sequence>
<evidence type="ECO:0000256" key="1">
    <source>
        <dbReference type="SAM" id="Phobius"/>
    </source>
</evidence>
<evidence type="ECO:0000313" key="2">
    <source>
        <dbReference type="EMBL" id="EUC51637.1"/>
    </source>
</evidence>
<dbReference type="AlphaFoldDB" id="X8IPT5"/>
<gene>
    <name evidence="2" type="ORF">HMPREF0581_0069</name>
</gene>
<reference evidence="2 3" key="1">
    <citation type="submission" date="2014-01" db="EMBL/GenBank/DDBJ databases">
        <authorList>
            <person name="Durkin A.S."/>
            <person name="McCorrison J."/>
            <person name="Torralba M."/>
            <person name="Gillis M."/>
            <person name="Haft D.H."/>
            <person name="Methe B."/>
            <person name="Sutton G."/>
            <person name="Nelson K.E."/>
        </authorList>
    </citation>
    <scope>NUCLEOTIDE SEQUENCE [LARGE SCALE GENOMIC DNA]</scope>
    <source>
        <strain evidence="2 3">ATCC 33093</strain>
    </source>
</reference>
<keyword evidence="1" id="KW-0472">Membrane</keyword>
<comment type="caution">
    <text evidence="2">The sequence shown here is derived from an EMBL/GenBank/DDBJ whole genome shotgun (WGS) entry which is preliminary data.</text>
</comment>
<dbReference type="EMBL" id="JALU01000026">
    <property type="protein sequence ID" value="EUC51637.1"/>
    <property type="molecule type" value="Genomic_DNA"/>
</dbReference>
<protein>
    <submittedName>
        <fullName evidence="2">Uncharacterized protein</fullName>
    </submittedName>
</protein>
<accession>X8IPT5</accession>
<feature type="transmembrane region" description="Helical" evidence="1">
    <location>
        <begin position="12"/>
        <end position="36"/>
    </location>
</feature>
<name>X8IPT5_9FIRM</name>
<dbReference type="Proteomes" id="UP000022645">
    <property type="component" value="Unassembled WGS sequence"/>
</dbReference>
<evidence type="ECO:0000313" key="3">
    <source>
        <dbReference type="Proteomes" id="UP000022645"/>
    </source>
</evidence>